<comment type="caution">
    <text evidence="3">The sequence shown here is derived from an EMBL/GenBank/DDBJ whole genome shotgun (WGS) entry which is preliminary data.</text>
</comment>
<organism evidence="3 4">
    <name type="scientific">Fodinicola feengrottensis</name>
    <dbReference type="NCBI Taxonomy" id="435914"/>
    <lineage>
        <taxon>Bacteria</taxon>
        <taxon>Bacillati</taxon>
        <taxon>Actinomycetota</taxon>
        <taxon>Actinomycetes</taxon>
        <taxon>Mycobacteriales</taxon>
        <taxon>Fodinicola</taxon>
    </lineage>
</organism>
<proteinExistence type="predicted"/>
<reference evidence="3 4" key="1">
    <citation type="journal article" date="2019" name="Int. J. Syst. Evol. Microbiol.">
        <title>The Global Catalogue of Microorganisms (GCM) 10K type strain sequencing project: providing services to taxonomists for standard genome sequencing and annotation.</title>
        <authorList>
            <consortium name="The Broad Institute Genomics Platform"/>
            <consortium name="The Broad Institute Genome Sequencing Center for Infectious Disease"/>
            <person name="Wu L."/>
            <person name="Ma J."/>
        </authorList>
    </citation>
    <scope>NUCLEOTIDE SEQUENCE [LARGE SCALE GENOMIC DNA]</scope>
    <source>
        <strain evidence="3 4">JCM 14718</strain>
    </source>
</reference>
<dbReference type="Gene3D" id="3.90.70.10">
    <property type="entry name" value="Cysteine proteinases"/>
    <property type="match status" value="1"/>
</dbReference>
<keyword evidence="1" id="KW-0732">Signal</keyword>
<feature type="domain" description="Peptidase C39-like" evidence="2">
    <location>
        <begin position="60"/>
        <end position="192"/>
    </location>
</feature>
<name>A0ABN2HEQ1_9ACTN</name>
<evidence type="ECO:0000259" key="2">
    <source>
        <dbReference type="Pfam" id="PF13529"/>
    </source>
</evidence>
<dbReference type="InterPro" id="IPR039564">
    <property type="entry name" value="Peptidase_C39-like"/>
</dbReference>
<dbReference type="Proteomes" id="UP001500618">
    <property type="component" value="Unassembled WGS sequence"/>
</dbReference>
<keyword evidence="4" id="KW-1185">Reference proteome</keyword>
<gene>
    <name evidence="3" type="ORF">GCM10009765_39690</name>
</gene>
<dbReference type="SUPFAM" id="SSF54001">
    <property type="entry name" value="Cysteine proteinases"/>
    <property type="match status" value="1"/>
</dbReference>
<sequence length="226" mass="23697">MLTLQGNGEKLMMRRITAAVAVLMGLCLSLFGASAASAFAITPAGVLSAAPAGATTLSYTWQGQQTYYYCGPGSTRMVLSARMSPPSQDTIAGWEGTTSNGTDDTANVVSALNHFLNTGWYERKAVSDPPTQAQRDLLKQDIVYDVDRGYGLVANVVSGWRPPGYPSGTIYHYVAIVGYADDGDTAVIGDPAGGGAGGGSWSNVPQQYSISTYDLGTWIGEKAYAA</sequence>
<accession>A0ABN2HEQ1</accession>
<feature type="signal peptide" evidence="1">
    <location>
        <begin position="1"/>
        <end position="35"/>
    </location>
</feature>
<evidence type="ECO:0000313" key="3">
    <source>
        <dbReference type="EMBL" id="GAA1686306.1"/>
    </source>
</evidence>
<dbReference type="EMBL" id="BAAANY010000014">
    <property type="protein sequence ID" value="GAA1686306.1"/>
    <property type="molecule type" value="Genomic_DNA"/>
</dbReference>
<feature type="chain" id="PRO_5046294590" description="Peptidase C39-like domain-containing protein" evidence="1">
    <location>
        <begin position="36"/>
        <end position="226"/>
    </location>
</feature>
<dbReference type="Pfam" id="PF13529">
    <property type="entry name" value="Peptidase_C39_2"/>
    <property type="match status" value="1"/>
</dbReference>
<evidence type="ECO:0000313" key="4">
    <source>
        <dbReference type="Proteomes" id="UP001500618"/>
    </source>
</evidence>
<protein>
    <recommendedName>
        <fullName evidence="2">Peptidase C39-like domain-containing protein</fullName>
    </recommendedName>
</protein>
<dbReference type="InterPro" id="IPR038765">
    <property type="entry name" value="Papain-like_cys_pep_sf"/>
</dbReference>
<evidence type="ECO:0000256" key="1">
    <source>
        <dbReference type="SAM" id="SignalP"/>
    </source>
</evidence>